<comment type="catalytic activity">
    <reaction evidence="1 6">
        <text>The enzyme specifically hydrolyzes (1-&gt;4)-beta-D-galactosidic linkages in type I arabinogalactans.</text>
        <dbReference type="EC" id="3.2.1.89"/>
    </reaction>
</comment>
<accession>A0A8H7I4U9</accession>
<dbReference type="InterPro" id="IPR017853">
    <property type="entry name" value="GH"/>
</dbReference>
<proteinExistence type="inferred from homology"/>
<dbReference type="Pfam" id="PF07745">
    <property type="entry name" value="Glyco_hydro_53"/>
    <property type="match status" value="2"/>
</dbReference>
<evidence type="ECO:0000313" key="7">
    <source>
        <dbReference type="EMBL" id="KAF8748997.1"/>
    </source>
</evidence>
<evidence type="ECO:0000256" key="4">
    <source>
        <dbReference type="ARBA" id="ARBA00022801"/>
    </source>
</evidence>
<dbReference type="EMBL" id="JACYCF010000031">
    <property type="protein sequence ID" value="KAF8748997.1"/>
    <property type="molecule type" value="Genomic_DNA"/>
</dbReference>
<keyword evidence="5 6" id="KW-0326">Glycosidase</keyword>
<dbReference type="Proteomes" id="UP000614334">
    <property type="component" value="Unassembled WGS sequence"/>
</dbReference>
<dbReference type="PANTHER" id="PTHR34983:SF1">
    <property type="entry name" value="ARABINOGALACTAN ENDO-BETA-1,4-GALACTANASE A"/>
    <property type="match status" value="1"/>
</dbReference>
<evidence type="ECO:0000313" key="9">
    <source>
        <dbReference type="Proteomes" id="UP000614334"/>
    </source>
</evidence>
<dbReference type="PANTHER" id="PTHR34983">
    <property type="entry name" value="ARABINOGALACTAN ENDO-BETA-1,4-GALACTANASE A"/>
    <property type="match status" value="1"/>
</dbReference>
<evidence type="ECO:0000256" key="6">
    <source>
        <dbReference type="RuleBase" id="RU361192"/>
    </source>
</evidence>
<feature type="signal peptide" evidence="6">
    <location>
        <begin position="1"/>
        <end position="19"/>
    </location>
</feature>
<evidence type="ECO:0000256" key="3">
    <source>
        <dbReference type="ARBA" id="ARBA00012556"/>
    </source>
</evidence>
<evidence type="ECO:0000256" key="2">
    <source>
        <dbReference type="ARBA" id="ARBA00010687"/>
    </source>
</evidence>
<evidence type="ECO:0000313" key="8">
    <source>
        <dbReference type="EMBL" id="KAF8755949.1"/>
    </source>
</evidence>
<reference evidence="7" key="1">
    <citation type="submission" date="2020-09" db="EMBL/GenBank/DDBJ databases">
        <title>Comparative genome analyses of four rice-infecting Rhizoctonia solani isolates reveal extensive enrichment of homogalacturonan modification genes.</title>
        <authorList>
            <person name="Lee D.-Y."/>
            <person name="Jeon J."/>
            <person name="Kim K.-T."/>
            <person name="Cheong K."/>
            <person name="Song H."/>
            <person name="Choi G."/>
            <person name="Ko J."/>
            <person name="Opiyo S.O."/>
            <person name="Zuo S."/>
            <person name="Madhav S."/>
            <person name="Lee Y.-H."/>
            <person name="Wang G.-L."/>
        </authorList>
    </citation>
    <scope>NUCLEOTIDE SEQUENCE</scope>
    <source>
        <strain evidence="7">AG1-IA B2</strain>
    </source>
</reference>
<evidence type="ECO:0000256" key="5">
    <source>
        <dbReference type="ARBA" id="ARBA00023295"/>
    </source>
</evidence>
<dbReference type="GO" id="GO:0031218">
    <property type="term" value="F:arabinogalactan endo-1,4-beta-galactosidase activity"/>
    <property type="evidence" value="ECO:0007669"/>
    <property type="project" value="UniProtKB-EC"/>
</dbReference>
<dbReference type="Gene3D" id="3.20.20.80">
    <property type="entry name" value="Glycosidases"/>
    <property type="match status" value="2"/>
</dbReference>
<gene>
    <name evidence="8" type="ORF">RHS01_05033</name>
    <name evidence="7" type="ORF">RHS01_10418</name>
</gene>
<dbReference type="SUPFAM" id="SSF51445">
    <property type="entry name" value="(Trans)glycosidases"/>
    <property type="match status" value="1"/>
</dbReference>
<dbReference type="InterPro" id="IPR011683">
    <property type="entry name" value="Glyco_hydro_53"/>
</dbReference>
<dbReference type="GO" id="GO:0045490">
    <property type="term" value="P:pectin catabolic process"/>
    <property type="evidence" value="ECO:0007669"/>
    <property type="project" value="TreeGrafter"/>
</dbReference>
<dbReference type="EC" id="3.2.1.89" evidence="3 6"/>
<dbReference type="EMBL" id="JACYCF010000007">
    <property type="protein sequence ID" value="KAF8755949.1"/>
    <property type="molecule type" value="Genomic_DNA"/>
</dbReference>
<feature type="chain" id="PRO_5033971557" description="Arabinogalactan endo-beta-1,4-galactanase" evidence="6">
    <location>
        <begin position="20"/>
        <end position="871"/>
    </location>
</feature>
<keyword evidence="6" id="KW-0732">Signal</keyword>
<organism evidence="7 9">
    <name type="scientific">Rhizoctonia solani</name>
    <dbReference type="NCBI Taxonomy" id="456999"/>
    <lineage>
        <taxon>Eukaryota</taxon>
        <taxon>Fungi</taxon>
        <taxon>Dikarya</taxon>
        <taxon>Basidiomycota</taxon>
        <taxon>Agaricomycotina</taxon>
        <taxon>Agaricomycetes</taxon>
        <taxon>Cantharellales</taxon>
        <taxon>Ceratobasidiaceae</taxon>
        <taxon>Rhizoctonia</taxon>
    </lineage>
</organism>
<protein>
    <recommendedName>
        <fullName evidence="3 6">Arabinogalactan endo-beta-1,4-galactanase</fullName>
        <ecNumber evidence="3 6">3.2.1.89</ecNumber>
    </recommendedName>
</protein>
<evidence type="ECO:0000256" key="1">
    <source>
        <dbReference type="ARBA" id="ARBA00001695"/>
    </source>
</evidence>
<comment type="caution">
    <text evidence="7">The sequence shown here is derived from an EMBL/GenBank/DDBJ whole genome shotgun (WGS) entry which is preliminary data.</text>
</comment>
<dbReference type="GO" id="GO:0015926">
    <property type="term" value="F:glucosidase activity"/>
    <property type="evidence" value="ECO:0007669"/>
    <property type="project" value="InterPro"/>
</dbReference>
<keyword evidence="4 6" id="KW-0378">Hydrolase</keyword>
<comment type="similarity">
    <text evidence="2 6">Belongs to the glycosyl hydrolase 53 family.</text>
</comment>
<name>A0A8H7I4U9_9AGAM</name>
<sequence length="871" mass="97139">MRLATLLPALALCAERAAAALQYKGADISSLLMLEGQGKTYKWTDGYVEGFEWILQKSGANSVRQRVWVNPSDGVYNLDYNVKLAKRVKATGMSVYLDLHYSDTWADPAISVYQYTLSVCNRFASEGVNPAIVSIGNEIRAGLLWPLGGTSSYYNIASLLHSAAWGVKDSKLNPKPKIMIHLDNGWDSGTQLWWYKTAYLGSLKYSLGQLASTYGKQLVVAETNWPVSCPNPQYKFPSDTSSIPISAAGQATWIKNVASIVAGTPGGVGLYYWEPGWVGNGGLGSSCADNLMVDSSGKIRSSFNAMTPVVSHGLVILSDEIIVKILHSCRYLEILQFAITCKRHHSIVAETISLQLQIELELNNLEVVTGSGTFGSNYALILEELRRYRNAWLDLDIGGPLQKSMNGQMVKWKLSEGYYVAVSLGRADDFGPHSLQSIPLSDSVPRDPLSFKRPFHEFYVDYAQDLVVLANVKMQNKQYGQIELLSAETGLFHPLARCPLLILRVDFKINFTRYETFFLSVMHNLLAIQIDDDRTPSYELLIFDWKLGTLINRIRPNSGCGMSDFAFLDKDRLVLVSGPVNESTDSHINASSEFTHWAHITTHRCGSIQPNSNFRISGNRRSLWLSNSLQLRAGPVPGYTTYSKSVGFAHPHVSTLCLPLILEDLSEDSIEDITFKIFVDVERLLRCMENDSSVIPWSKWGPHTTRWFLDENRVDTWSRFMSGFRYIRLDTGGFLRPLYDLSVFDFNPWNARQRDTDYLGTAEYRDELKEVVSKGTRLITPIPTDSQGSRGLVEIIDSDLPTVISRGFKTPVVSSLPYRVVTKSQTSWAEGWTVDGQHIVGINAIDPDSVDTTDGLGEGPPSKVVIYKLQA</sequence>
<dbReference type="AlphaFoldDB" id="A0A8H7I4U9"/>